<organism evidence="2 3">
    <name type="scientific">Candidatus Synechococcus calcipolaris G9</name>
    <dbReference type="NCBI Taxonomy" id="1497997"/>
    <lineage>
        <taxon>Bacteria</taxon>
        <taxon>Bacillati</taxon>
        <taxon>Cyanobacteriota</taxon>
        <taxon>Cyanophyceae</taxon>
        <taxon>Synechococcales</taxon>
        <taxon>Synechococcaceae</taxon>
        <taxon>Synechococcus</taxon>
    </lineage>
</organism>
<feature type="region of interest" description="Disordered" evidence="1">
    <location>
        <begin position="124"/>
        <end position="216"/>
    </location>
</feature>
<sequence length="315" mass="34574">MSDPPPSPPFWSGLWQKVRPSLLRETMVALESLISLGQFGLDRLKTQAMTHNIPEDALQREASFLVRLGPPLQSAAQSFWNLMGWLRSRFPEPWKERVSQSTLTTLVTVLVLVGVVVNPLGTFAGKGSSQAQTPPSLTSRPPLPSQPIVSPTPIAVQPPIPEVQPSPVIPDLTSLGDEPIPIAEADLPTIAPPENSLGEGVETVDDRPAPPPELSPEEAEIADIRSQILALSDRYREGITQTLTVNLANHTLEVMLSSDWYHLNTNKQDDLAQDLWQRSQDLGFHHFAIVDTQGDILVRNPVIGDNAIVLHRKLL</sequence>
<accession>A0ABT6F342</accession>
<reference evidence="2" key="1">
    <citation type="journal article" date="2022" name="Genome Biol. Evol.">
        <title>A New Gene Family Diagnostic for Intracellular Biomineralization of Amorphous Ca Carbonates by Cyanobacteria.</title>
        <authorList>
            <person name="Benzerara K."/>
            <person name="Duprat E."/>
            <person name="Bitard-Feildel T."/>
            <person name="Caumes G."/>
            <person name="Cassier-Chauvat C."/>
            <person name="Chauvat F."/>
            <person name="Dezi M."/>
            <person name="Diop S.I."/>
            <person name="Gaschignard G."/>
            <person name="Gorgen S."/>
            <person name="Gugger M."/>
            <person name="Lopez-Garcia P."/>
            <person name="Millet M."/>
            <person name="Skouri-Panet F."/>
            <person name="Moreira D."/>
            <person name="Callebaut I."/>
        </authorList>
    </citation>
    <scope>NUCLEOTIDE SEQUENCE</scope>
    <source>
        <strain evidence="2">G9</strain>
    </source>
</reference>
<gene>
    <name evidence="2" type="ORF">L3556_15135</name>
</gene>
<evidence type="ECO:0000313" key="3">
    <source>
        <dbReference type="Proteomes" id="UP001154265"/>
    </source>
</evidence>
<evidence type="ECO:0000313" key="2">
    <source>
        <dbReference type="EMBL" id="MDG2992252.1"/>
    </source>
</evidence>
<evidence type="ECO:0000256" key="1">
    <source>
        <dbReference type="SAM" id="MobiDB-lite"/>
    </source>
</evidence>
<feature type="compositionally biased region" description="Pro residues" evidence="1">
    <location>
        <begin position="156"/>
        <end position="168"/>
    </location>
</feature>
<dbReference type="EMBL" id="JAKKUT010000008">
    <property type="protein sequence ID" value="MDG2992252.1"/>
    <property type="molecule type" value="Genomic_DNA"/>
</dbReference>
<comment type="caution">
    <text evidence="2">The sequence shown here is derived from an EMBL/GenBank/DDBJ whole genome shotgun (WGS) entry which is preliminary data.</text>
</comment>
<keyword evidence="3" id="KW-1185">Reference proteome</keyword>
<name>A0ABT6F342_9SYNE</name>
<reference evidence="2" key="2">
    <citation type="submission" date="2022-01" db="EMBL/GenBank/DDBJ databases">
        <authorList>
            <person name="Zivanovic Y."/>
            <person name="Moreira D."/>
            <person name="Lopez-Garcia P."/>
        </authorList>
    </citation>
    <scope>NUCLEOTIDE SEQUENCE</scope>
    <source>
        <strain evidence="2">G9</strain>
    </source>
</reference>
<evidence type="ECO:0008006" key="4">
    <source>
        <dbReference type="Google" id="ProtNLM"/>
    </source>
</evidence>
<proteinExistence type="predicted"/>
<dbReference type="RefSeq" id="WP_277868172.1">
    <property type="nucleotide sequence ID" value="NZ_JAKKUT010000008.1"/>
</dbReference>
<dbReference type="Proteomes" id="UP001154265">
    <property type="component" value="Unassembled WGS sequence"/>
</dbReference>
<protein>
    <recommendedName>
        <fullName evidence="4">DUF4115 domain-containing protein</fullName>
    </recommendedName>
</protein>